<gene>
    <name evidence="1" type="ORF">TMPK1_00400</name>
</gene>
<sequence length="122" mass="12824">MAPPLTQTQGAAFYGALLACVRQAESDGYAELPLQPADASDLGKAVAVLRGFAFRVRFAFRATPVAIATLQLRECCDGWPVELVQLDPPPASIVLVAQRRQGLIAAAATPKLQSARSAGTAF</sequence>
<organism evidence="1 2">
    <name type="scientific">Roseiterribacter gracilis</name>
    <dbReference type="NCBI Taxonomy" id="2812848"/>
    <lineage>
        <taxon>Bacteria</taxon>
        <taxon>Pseudomonadati</taxon>
        <taxon>Pseudomonadota</taxon>
        <taxon>Alphaproteobacteria</taxon>
        <taxon>Rhodospirillales</taxon>
        <taxon>Roseiterribacteraceae</taxon>
        <taxon>Roseiterribacter</taxon>
    </lineage>
</organism>
<dbReference type="EMBL" id="BOPV01000001">
    <property type="protein sequence ID" value="GIL37803.1"/>
    <property type="molecule type" value="Genomic_DNA"/>
</dbReference>
<evidence type="ECO:0000313" key="2">
    <source>
        <dbReference type="Proteomes" id="UP000681075"/>
    </source>
</evidence>
<reference evidence="1" key="1">
    <citation type="submission" date="2021-02" db="EMBL/GenBank/DDBJ databases">
        <title>Genome sequence of Rhodospirillales sp. strain TMPK1 isolated from soil.</title>
        <authorList>
            <person name="Nakai R."/>
            <person name="Kusada H."/>
            <person name="Tamaki H."/>
        </authorList>
    </citation>
    <scope>NUCLEOTIDE SEQUENCE</scope>
    <source>
        <strain evidence="1">TMPK1</strain>
    </source>
</reference>
<dbReference type="Proteomes" id="UP000681075">
    <property type="component" value="Unassembled WGS sequence"/>
</dbReference>
<accession>A0A8S8X5Y0</accession>
<dbReference type="AlphaFoldDB" id="A0A8S8X5Y0"/>
<comment type="caution">
    <text evidence="1">The sequence shown here is derived from an EMBL/GenBank/DDBJ whole genome shotgun (WGS) entry which is preliminary data.</text>
</comment>
<proteinExistence type="predicted"/>
<name>A0A8S8X5Y0_9PROT</name>
<protein>
    <submittedName>
        <fullName evidence="1">Uncharacterized protein</fullName>
    </submittedName>
</protein>
<evidence type="ECO:0000313" key="1">
    <source>
        <dbReference type="EMBL" id="GIL37803.1"/>
    </source>
</evidence>
<dbReference type="RefSeq" id="WP_420240681.1">
    <property type="nucleotide sequence ID" value="NZ_BOPV01000001.1"/>
</dbReference>
<keyword evidence="2" id="KW-1185">Reference proteome</keyword>